<dbReference type="PANTHER" id="PTHR36488">
    <property type="entry name" value="CASP-LIKE PROTEIN 1U1"/>
    <property type="match status" value="1"/>
</dbReference>
<evidence type="ECO:0000256" key="2">
    <source>
        <dbReference type="ARBA" id="ARBA00007651"/>
    </source>
</evidence>
<comment type="similarity">
    <text evidence="2 8">Belongs to the Casparian strip membrane proteins (CASP) family.</text>
</comment>
<comment type="subcellular location">
    <subcellularLocation>
        <location evidence="1 8">Cell membrane</location>
        <topology evidence="1 8">Multi-pass membrane protein</topology>
    </subcellularLocation>
</comment>
<dbReference type="NCBIfam" id="TIGR01569">
    <property type="entry name" value="A_tha_TIGR01569"/>
    <property type="match status" value="1"/>
</dbReference>
<gene>
    <name evidence="11" type="ORF">DH2020_043310</name>
</gene>
<feature type="transmembrane region" description="Helical" evidence="8">
    <location>
        <begin position="101"/>
        <end position="127"/>
    </location>
</feature>
<name>A0ABR0UL90_REHGL</name>
<proteinExistence type="inferred from homology"/>
<evidence type="ECO:0000256" key="7">
    <source>
        <dbReference type="ARBA" id="ARBA00023136"/>
    </source>
</evidence>
<evidence type="ECO:0000259" key="10">
    <source>
        <dbReference type="Pfam" id="PF04535"/>
    </source>
</evidence>
<dbReference type="EMBL" id="JABTTQ020002620">
    <property type="protein sequence ID" value="KAK6122950.1"/>
    <property type="molecule type" value="Genomic_DNA"/>
</dbReference>
<keyword evidence="12" id="KW-1185">Reference proteome</keyword>
<organism evidence="11 12">
    <name type="scientific">Rehmannia glutinosa</name>
    <name type="common">Chinese foxglove</name>
    <dbReference type="NCBI Taxonomy" id="99300"/>
    <lineage>
        <taxon>Eukaryota</taxon>
        <taxon>Viridiplantae</taxon>
        <taxon>Streptophyta</taxon>
        <taxon>Embryophyta</taxon>
        <taxon>Tracheophyta</taxon>
        <taxon>Spermatophyta</taxon>
        <taxon>Magnoliopsida</taxon>
        <taxon>eudicotyledons</taxon>
        <taxon>Gunneridae</taxon>
        <taxon>Pentapetalae</taxon>
        <taxon>asterids</taxon>
        <taxon>lamiids</taxon>
        <taxon>Lamiales</taxon>
        <taxon>Orobanchaceae</taxon>
        <taxon>Rehmannieae</taxon>
        <taxon>Rehmannia</taxon>
    </lineage>
</organism>
<keyword evidence="6 8" id="KW-1133">Transmembrane helix</keyword>
<feature type="domain" description="Casparian strip membrane protein" evidence="10">
    <location>
        <begin position="59"/>
        <end position="200"/>
    </location>
</feature>
<evidence type="ECO:0000313" key="12">
    <source>
        <dbReference type="Proteomes" id="UP001318860"/>
    </source>
</evidence>
<evidence type="ECO:0000256" key="1">
    <source>
        <dbReference type="ARBA" id="ARBA00004651"/>
    </source>
</evidence>
<evidence type="ECO:0000256" key="9">
    <source>
        <dbReference type="SAM" id="MobiDB-lite"/>
    </source>
</evidence>
<keyword evidence="5 8" id="KW-0812">Transmembrane</keyword>
<feature type="transmembrane region" description="Helical" evidence="8">
    <location>
        <begin position="63"/>
        <end position="81"/>
    </location>
</feature>
<feature type="transmembrane region" description="Helical" evidence="8">
    <location>
        <begin position="139"/>
        <end position="165"/>
    </location>
</feature>
<evidence type="ECO:0000256" key="4">
    <source>
        <dbReference type="ARBA" id="ARBA00022475"/>
    </source>
</evidence>
<comment type="caution">
    <text evidence="11">The sequence shown here is derived from an EMBL/GenBank/DDBJ whole genome shotgun (WGS) entry which is preliminary data.</text>
</comment>
<keyword evidence="7 8" id="KW-0472">Membrane</keyword>
<dbReference type="PANTHER" id="PTHR36488:SF8">
    <property type="entry name" value="CASP-LIKE PROTEIN 1U1"/>
    <property type="match status" value="1"/>
</dbReference>
<comment type="subunit">
    <text evidence="3 8">Homodimer and heterodimers.</text>
</comment>
<evidence type="ECO:0000313" key="11">
    <source>
        <dbReference type="EMBL" id="KAK6122950.1"/>
    </source>
</evidence>
<evidence type="ECO:0000256" key="6">
    <source>
        <dbReference type="ARBA" id="ARBA00022989"/>
    </source>
</evidence>
<evidence type="ECO:0000256" key="3">
    <source>
        <dbReference type="ARBA" id="ARBA00011489"/>
    </source>
</evidence>
<accession>A0ABR0UL90</accession>
<keyword evidence="4 8" id="KW-1003">Cell membrane</keyword>
<protein>
    <recommendedName>
        <fullName evidence="8">CASP-like protein</fullName>
    </recommendedName>
</protein>
<reference evidence="11 12" key="1">
    <citation type="journal article" date="2021" name="Comput. Struct. Biotechnol. J.">
        <title>De novo genome assembly of the potent medicinal plant Rehmannia glutinosa using nanopore technology.</title>
        <authorList>
            <person name="Ma L."/>
            <person name="Dong C."/>
            <person name="Song C."/>
            <person name="Wang X."/>
            <person name="Zheng X."/>
            <person name="Niu Y."/>
            <person name="Chen S."/>
            <person name="Feng W."/>
        </authorList>
    </citation>
    <scope>NUCLEOTIDE SEQUENCE [LARGE SCALE GENOMIC DNA]</scope>
    <source>
        <strain evidence="11">DH-2019</strain>
    </source>
</reference>
<dbReference type="Pfam" id="PF04535">
    <property type="entry name" value="CASP_dom"/>
    <property type="match status" value="1"/>
</dbReference>
<dbReference type="InterPro" id="IPR044173">
    <property type="entry name" value="CASPL"/>
</dbReference>
<dbReference type="Proteomes" id="UP001318860">
    <property type="component" value="Unassembled WGS sequence"/>
</dbReference>
<evidence type="ECO:0000256" key="5">
    <source>
        <dbReference type="ARBA" id="ARBA00022692"/>
    </source>
</evidence>
<dbReference type="InterPro" id="IPR006702">
    <property type="entry name" value="CASP_dom"/>
</dbReference>
<feature type="region of interest" description="Disordered" evidence="9">
    <location>
        <begin position="1"/>
        <end position="47"/>
    </location>
</feature>
<dbReference type="InterPro" id="IPR006459">
    <property type="entry name" value="CASP/CASPL"/>
</dbReference>
<sequence length="218" mass="23097">MASAETLAPEPEKVVETTPAPPTEPETVVEAPPPEEEKVAAPPPEVKTPGDAPPIDYFALAEVVLRFLLFASALVAVVVMVTSKQTKNPLPAAKFNHSPAFIYFVAALSVAGLYSIITTLLSFYALLKPGCCPKVLSHFVIFDVLLLGIVAAATGTAGAVAYIGLKGNSHVGWRKICNVYDDFCKHVGASVFVSLFASIVLAFLVLLSVYALSKKIPK</sequence>
<evidence type="ECO:0000256" key="8">
    <source>
        <dbReference type="RuleBase" id="RU361233"/>
    </source>
</evidence>
<feature type="transmembrane region" description="Helical" evidence="8">
    <location>
        <begin position="189"/>
        <end position="212"/>
    </location>
</feature>